<sequence>MNSSLASATAATLRSGNSTNSPALLGFDGFIDTICDVVATRNSADSYERVPTLQAFGARIAGAAGQSTNIEIVPTLIKLGGNGPIMANALVALGVPVTYCGMTGFPQTHPVFQDFGTRAQLLPVCEPALTDAYEFDDGKLIAGKHATVAQISHQNILERVGKDKWRDAWENAHFVAMVNWTMLPHMTQLWQQIQVDFPTSTARKILFFDLADPEKRSVEDIFEALQTIAAFQAQHDVILGLNEKEAIHVAQVLQLETPLGNVLTPQTAPELAAAIRARLEIGTVVVHPTRFAAAANAQGAATAPGPWIASPKISTGAGDHFNAGFCLGQLLGADLEQSLQMGVGTSGFYVRGAQSPARSDLAEFLESL</sequence>
<dbReference type="EMBL" id="NIGF01000014">
    <property type="protein sequence ID" value="PQV63208.1"/>
    <property type="molecule type" value="Genomic_DNA"/>
</dbReference>
<keyword evidence="1" id="KW-0808">Transferase</keyword>
<name>A0A2S8SR05_9BACT</name>
<dbReference type="OrthoDB" id="787163at2"/>
<evidence type="ECO:0000313" key="1">
    <source>
        <dbReference type="EMBL" id="PQV63208.1"/>
    </source>
</evidence>
<comment type="caution">
    <text evidence="1">The sequence shown here is derived from an EMBL/GenBank/DDBJ whole genome shotgun (WGS) entry which is preliminary data.</text>
</comment>
<organism evidence="1 2">
    <name type="scientific">Abditibacterium utsteinense</name>
    <dbReference type="NCBI Taxonomy" id="1960156"/>
    <lineage>
        <taxon>Bacteria</taxon>
        <taxon>Pseudomonadati</taxon>
        <taxon>Abditibacteriota</taxon>
        <taxon>Abditibacteriia</taxon>
        <taxon>Abditibacteriales</taxon>
        <taxon>Abditibacteriaceae</taxon>
        <taxon>Abditibacterium</taxon>
    </lineage>
</organism>
<keyword evidence="2" id="KW-1185">Reference proteome</keyword>
<gene>
    <name evidence="1" type="ORF">B1R32_11433</name>
</gene>
<reference evidence="1 2" key="1">
    <citation type="journal article" date="2018" name="Syst. Appl. Microbiol.">
        <title>Abditibacterium utsteinense sp. nov., the first cultivated member of candidate phylum FBP, isolated from ice-free Antarctic soil samples.</title>
        <authorList>
            <person name="Tahon G."/>
            <person name="Tytgat B."/>
            <person name="Lebbe L."/>
            <person name="Carlier A."/>
            <person name="Willems A."/>
        </authorList>
    </citation>
    <scope>NUCLEOTIDE SEQUENCE [LARGE SCALE GENOMIC DNA]</scope>
    <source>
        <strain evidence="1 2">LMG 29911</strain>
    </source>
</reference>
<dbReference type="SUPFAM" id="SSF53613">
    <property type="entry name" value="Ribokinase-like"/>
    <property type="match status" value="1"/>
</dbReference>
<protein>
    <submittedName>
        <fullName evidence="1">PfkB family carbohydrate kinase</fullName>
    </submittedName>
</protein>
<dbReference type="InParanoid" id="A0A2S8SR05"/>
<dbReference type="AlphaFoldDB" id="A0A2S8SR05"/>
<evidence type="ECO:0000313" key="2">
    <source>
        <dbReference type="Proteomes" id="UP000237684"/>
    </source>
</evidence>
<dbReference type="Proteomes" id="UP000237684">
    <property type="component" value="Unassembled WGS sequence"/>
</dbReference>
<proteinExistence type="predicted"/>
<dbReference type="RefSeq" id="WP_157947676.1">
    <property type="nucleotide sequence ID" value="NZ_NIGF01000014.1"/>
</dbReference>
<dbReference type="Pfam" id="PF25270">
    <property type="entry name" value="Khk"/>
    <property type="match status" value="1"/>
</dbReference>
<dbReference type="GO" id="GO:0016301">
    <property type="term" value="F:kinase activity"/>
    <property type="evidence" value="ECO:0007669"/>
    <property type="project" value="UniProtKB-KW"/>
</dbReference>
<accession>A0A2S8SR05</accession>
<dbReference type="InterPro" id="IPR029056">
    <property type="entry name" value="Ribokinase-like"/>
</dbReference>
<dbReference type="Gene3D" id="3.40.1190.20">
    <property type="match status" value="1"/>
</dbReference>
<keyword evidence="1" id="KW-0418">Kinase</keyword>
<dbReference type="InterPro" id="IPR057621">
    <property type="entry name" value="Khk_prokaryotic"/>
</dbReference>